<organism evidence="1 2">
    <name type="scientific">Dorea longicatena</name>
    <dbReference type="NCBI Taxonomy" id="88431"/>
    <lineage>
        <taxon>Bacteria</taxon>
        <taxon>Bacillati</taxon>
        <taxon>Bacillota</taxon>
        <taxon>Clostridia</taxon>
        <taxon>Lachnospirales</taxon>
        <taxon>Lachnospiraceae</taxon>
        <taxon>Dorea</taxon>
    </lineage>
</organism>
<dbReference type="AlphaFoldDB" id="A0A564U655"/>
<dbReference type="EMBL" id="CABHNM010000048">
    <property type="protein sequence ID" value="VUX14930.1"/>
    <property type="molecule type" value="Genomic_DNA"/>
</dbReference>
<dbReference type="Proteomes" id="UP000398619">
    <property type="component" value="Unassembled WGS sequence"/>
</dbReference>
<gene>
    <name evidence="1" type="ORF">DLSSTS7063_02103</name>
</gene>
<evidence type="ECO:0000313" key="1">
    <source>
        <dbReference type="EMBL" id="VUX14930.1"/>
    </source>
</evidence>
<reference evidence="1 2" key="1">
    <citation type="submission" date="2019-07" db="EMBL/GenBank/DDBJ databases">
        <authorList>
            <person name="Hibberd C M."/>
            <person name="Gehrig L. J."/>
            <person name="Chang H.-W."/>
            <person name="Venkatesh S."/>
        </authorList>
    </citation>
    <scope>NUCLEOTIDE SEQUENCE [LARGE SCALE GENOMIC DNA]</scope>
    <source>
        <strain evidence="1">Dorea_longicatena_SSTS_Bg7063</strain>
    </source>
</reference>
<name>A0A564U655_9FIRM</name>
<protein>
    <submittedName>
        <fullName evidence="1">Uncharacterized protein</fullName>
    </submittedName>
</protein>
<proteinExistence type="predicted"/>
<dbReference type="RefSeq" id="WP_118378019.1">
    <property type="nucleotide sequence ID" value="NZ_CABHNM010000048.1"/>
</dbReference>
<sequence>MKLLAKTSNPVECENIKTILSSQKITYRIDVRNKNNMFKFVTLLFITGSGDFGFRENEGKKYYIFVGNKDYQKATEALRQYSKQVNV</sequence>
<evidence type="ECO:0000313" key="2">
    <source>
        <dbReference type="Proteomes" id="UP000398619"/>
    </source>
</evidence>
<accession>A0A564U655</accession>